<dbReference type="PANTHER" id="PTHR19331:SF465">
    <property type="entry name" value="EGG PEPTIDE SPERACT RECEPTOR"/>
    <property type="match status" value="1"/>
</dbReference>
<feature type="compositionally biased region" description="Gly residues" evidence="5">
    <location>
        <begin position="532"/>
        <end position="542"/>
    </location>
</feature>
<dbReference type="SMART" id="SM00202">
    <property type="entry name" value="SR"/>
    <property type="match status" value="1"/>
</dbReference>
<dbReference type="PRINTS" id="PR00258">
    <property type="entry name" value="SPERACTRCPTR"/>
</dbReference>
<keyword evidence="4" id="KW-0325">Glycoprotein</keyword>
<evidence type="ECO:0000256" key="2">
    <source>
        <dbReference type="ARBA" id="ARBA00022737"/>
    </source>
</evidence>
<dbReference type="InterPro" id="IPR001190">
    <property type="entry name" value="SRCR"/>
</dbReference>
<evidence type="ECO:0000256" key="3">
    <source>
        <dbReference type="ARBA" id="ARBA00023157"/>
    </source>
</evidence>
<dbReference type="SUPFAM" id="SSF53335">
    <property type="entry name" value="S-adenosyl-L-methionine-dependent methyltransferases"/>
    <property type="match status" value="1"/>
</dbReference>
<dbReference type="InterPro" id="IPR036772">
    <property type="entry name" value="SRCR-like_dom_sf"/>
</dbReference>
<keyword evidence="1" id="KW-0732">Signal</keyword>
<accession>A0ABN9S9Z9</accession>
<dbReference type="PANTHER" id="PTHR19331">
    <property type="entry name" value="SCAVENGER RECEPTOR DOMAIN-CONTAINING"/>
    <property type="match status" value="1"/>
</dbReference>
<protein>
    <recommendedName>
        <fullName evidence="6">SRCR domain-containing protein</fullName>
    </recommendedName>
</protein>
<evidence type="ECO:0000256" key="1">
    <source>
        <dbReference type="ARBA" id="ARBA00022729"/>
    </source>
</evidence>
<evidence type="ECO:0000259" key="6">
    <source>
        <dbReference type="PROSITE" id="PS50287"/>
    </source>
</evidence>
<dbReference type="InterPro" id="IPR029063">
    <property type="entry name" value="SAM-dependent_MTases_sf"/>
</dbReference>
<feature type="region of interest" description="Disordered" evidence="5">
    <location>
        <begin position="506"/>
        <end position="560"/>
    </location>
</feature>
<reference evidence="7" key="1">
    <citation type="submission" date="2023-10" db="EMBL/GenBank/DDBJ databases">
        <authorList>
            <person name="Chen Y."/>
            <person name="Shah S."/>
            <person name="Dougan E. K."/>
            <person name="Thang M."/>
            <person name="Chan C."/>
        </authorList>
    </citation>
    <scope>NUCLEOTIDE SEQUENCE [LARGE SCALE GENOMIC DNA]</scope>
</reference>
<evidence type="ECO:0000313" key="8">
    <source>
        <dbReference type="Proteomes" id="UP001189429"/>
    </source>
</evidence>
<keyword evidence="8" id="KW-1185">Reference proteome</keyword>
<gene>
    <name evidence="7" type="ORF">PCOR1329_LOCUS27432</name>
</gene>
<comment type="caution">
    <text evidence="7">The sequence shown here is derived from an EMBL/GenBank/DDBJ whole genome shotgun (WGS) entry which is preliminary data.</text>
</comment>
<feature type="non-terminal residue" evidence="7">
    <location>
        <position position="632"/>
    </location>
</feature>
<organism evidence="7 8">
    <name type="scientific">Prorocentrum cordatum</name>
    <dbReference type="NCBI Taxonomy" id="2364126"/>
    <lineage>
        <taxon>Eukaryota</taxon>
        <taxon>Sar</taxon>
        <taxon>Alveolata</taxon>
        <taxon>Dinophyceae</taxon>
        <taxon>Prorocentrales</taxon>
        <taxon>Prorocentraceae</taxon>
        <taxon>Prorocentrum</taxon>
    </lineage>
</organism>
<dbReference type="Proteomes" id="UP001189429">
    <property type="component" value="Unassembled WGS sequence"/>
</dbReference>
<keyword evidence="2" id="KW-0677">Repeat</keyword>
<dbReference type="SUPFAM" id="SSF56487">
    <property type="entry name" value="SRCR-like"/>
    <property type="match status" value="1"/>
</dbReference>
<dbReference type="Gene3D" id="3.40.50.150">
    <property type="entry name" value="Vaccinia Virus protein VP39"/>
    <property type="match status" value="1"/>
</dbReference>
<keyword evidence="3" id="KW-1015">Disulfide bond</keyword>
<feature type="region of interest" description="Disordered" evidence="5">
    <location>
        <begin position="50"/>
        <end position="90"/>
    </location>
</feature>
<dbReference type="PROSITE" id="PS50287">
    <property type="entry name" value="SRCR_2"/>
    <property type="match status" value="1"/>
</dbReference>
<evidence type="ECO:0000256" key="4">
    <source>
        <dbReference type="ARBA" id="ARBA00023180"/>
    </source>
</evidence>
<evidence type="ECO:0000256" key="5">
    <source>
        <dbReference type="SAM" id="MobiDB-lite"/>
    </source>
</evidence>
<dbReference type="EMBL" id="CAUYUJ010009941">
    <property type="protein sequence ID" value="CAK0828092.1"/>
    <property type="molecule type" value="Genomic_DNA"/>
</dbReference>
<evidence type="ECO:0000313" key="7">
    <source>
        <dbReference type="EMBL" id="CAK0828092.1"/>
    </source>
</evidence>
<dbReference type="Pfam" id="PF00530">
    <property type="entry name" value="SRCR"/>
    <property type="match status" value="1"/>
</dbReference>
<proteinExistence type="predicted"/>
<feature type="domain" description="SRCR" evidence="6">
    <location>
        <begin position="126"/>
        <end position="207"/>
    </location>
</feature>
<name>A0ABN9S9Z9_9DINO</name>
<feature type="compositionally biased region" description="Basic residues" evidence="5">
    <location>
        <begin position="72"/>
        <end position="82"/>
    </location>
</feature>
<sequence length="632" mass="66683">MLGRCDPWIWRPRARSMDHWWPRLRAPEGVVAGGARGRAASAAAARRRAGDAAGALGRPGVLRARGGQVPHRPPRRQGRRGPRRLELPHLPAGLPVRGAAAAHGGCRAARGQPLARGGQAGGLPRWRLGHRVRGQLLYPDGAQVVCEQLGYYGGFPTGADEFGAAGGPVWLSSLGCAGSEAALGACPHAGWGANSCSHSQDVGVACAEAMTIQDQVRGLIRSQEQPSKCWRGGYIPNFCCHPALGPGGNHVCWGQQGGGRAAALAAGDCCNESTWTALEVTSYHQVLQMEWQRRCDAEREVPIYDGRPEEWMGALSQELLYWFGWLRQGAYGVGRRPDRAEFLRDTDPAAPLDARVRGLLLRARAGWPWPWSTRARVLNIGSGALNGVGHEWPGVDVEVVPADALACEYAQMRKDLGIRVRVPPVPAEVEGLVQRFGGGSFDAAFGSNFLDHAHDPVAGVRQMVLSVRRGGRVLLSHRRNEGESQSYVALHQWNIDAAPALGSSCGRRRPAAADLEAGPGGPARRRPRRRAGAGGRGGGAGGAPAAAAARGAGDGGGGAGAPLSRPGIGLPALPALPARSSILLLLRFLPSARRRGLAPRICGLEQAAQGFGPQQVLAGIVCARGYPRTSRG</sequence>
<dbReference type="Gene3D" id="3.10.250.10">
    <property type="entry name" value="SRCR-like domain"/>
    <property type="match status" value="1"/>
</dbReference>